<dbReference type="PANTHER" id="PTHR36510:SF3">
    <property type="entry name" value="CONSERVED PROTEIN"/>
    <property type="match status" value="1"/>
</dbReference>
<dbReference type="GO" id="GO:0016874">
    <property type="term" value="F:ligase activity"/>
    <property type="evidence" value="ECO:0007669"/>
    <property type="project" value="UniProtKB-KW"/>
</dbReference>
<evidence type="ECO:0000256" key="1">
    <source>
        <dbReference type="ARBA" id="ARBA00048819"/>
    </source>
</evidence>
<dbReference type="PANTHER" id="PTHR36510">
    <property type="entry name" value="GLUTAMATE--CYSTEINE LIGASE 2-RELATED"/>
    <property type="match status" value="1"/>
</dbReference>
<dbReference type="Gene3D" id="3.30.590.20">
    <property type="match status" value="1"/>
</dbReference>
<protein>
    <submittedName>
        <fullName evidence="2">Glutamate-cysteine ligase family protein</fullName>
    </submittedName>
</protein>
<dbReference type="EMBL" id="BAABIL010000337">
    <property type="protein sequence ID" value="GAA4982456.1"/>
    <property type="molecule type" value="Genomic_DNA"/>
</dbReference>
<gene>
    <name evidence="2" type="ORF">GCM10023225_22850</name>
</gene>
<dbReference type="SUPFAM" id="SSF55931">
    <property type="entry name" value="Glutamine synthetase/guanido kinase"/>
    <property type="match status" value="1"/>
</dbReference>
<dbReference type="InterPro" id="IPR014746">
    <property type="entry name" value="Gln_synth/guanido_kin_cat_dom"/>
</dbReference>
<dbReference type="PIRSF" id="PIRSF012666">
    <property type="entry name" value="UCP012666"/>
    <property type="match status" value="1"/>
</dbReference>
<organism evidence="2 3">
    <name type="scientific">Kineococcus glutinatus</name>
    <dbReference type="NCBI Taxonomy" id="1070872"/>
    <lineage>
        <taxon>Bacteria</taxon>
        <taxon>Bacillati</taxon>
        <taxon>Actinomycetota</taxon>
        <taxon>Actinomycetes</taxon>
        <taxon>Kineosporiales</taxon>
        <taxon>Kineosporiaceae</taxon>
        <taxon>Kineococcus</taxon>
    </lineage>
</organism>
<dbReference type="Proteomes" id="UP001501195">
    <property type="component" value="Unassembled WGS sequence"/>
</dbReference>
<comment type="catalytic activity">
    <reaction evidence="1">
        <text>L-cysteine + L-glutamate + ATP = gamma-L-glutamyl-L-cysteine + ADP + phosphate + H(+)</text>
        <dbReference type="Rhea" id="RHEA:13285"/>
        <dbReference type="ChEBI" id="CHEBI:15378"/>
        <dbReference type="ChEBI" id="CHEBI:29985"/>
        <dbReference type="ChEBI" id="CHEBI:30616"/>
        <dbReference type="ChEBI" id="CHEBI:35235"/>
        <dbReference type="ChEBI" id="CHEBI:43474"/>
        <dbReference type="ChEBI" id="CHEBI:58173"/>
        <dbReference type="ChEBI" id="CHEBI:456216"/>
        <dbReference type="EC" id="6.3.2.2"/>
    </reaction>
</comment>
<keyword evidence="2" id="KW-0436">Ligase</keyword>
<dbReference type="InterPro" id="IPR006336">
    <property type="entry name" value="GCS2"/>
</dbReference>
<evidence type="ECO:0000313" key="2">
    <source>
        <dbReference type="EMBL" id="GAA4982456.1"/>
    </source>
</evidence>
<accession>A0ABP9HZ89</accession>
<reference evidence="3" key="1">
    <citation type="journal article" date="2019" name="Int. J. Syst. Evol. Microbiol.">
        <title>The Global Catalogue of Microorganisms (GCM) 10K type strain sequencing project: providing services to taxonomists for standard genome sequencing and annotation.</title>
        <authorList>
            <consortium name="The Broad Institute Genomics Platform"/>
            <consortium name="The Broad Institute Genome Sequencing Center for Infectious Disease"/>
            <person name="Wu L."/>
            <person name="Ma J."/>
        </authorList>
    </citation>
    <scope>NUCLEOTIDE SEQUENCE [LARGE SCALE GENOMIC DNA]</scope>
    <source>
        <strain evidence="3">JCM 18126</strain>
    </source>
</reference>
<dbReference type="InterPro" id="IPR050141">
    <property type="entry name" value="GCL_type2/YbdK_subfam"/>
</dbReference>
<name>A0ABP9HZ89_9ACTN</name>
<comment type="caution">
    <text evidence="2">The sequence shown here is derived from an EMBL/GenBank/DDBJ whole genome shotgun (WGS) entry which is preliminary data.</text>
</comment>
<evidence type="ECO:0000313" key="3">
    <source>
        <dbReference type="Proteomes" id="UP001501195"/>
    </source>
</evidence>
<proteinExistence type="predicted"/>
<keyword evidence="3" id="KW-1185">Reference proteome</keyword>
<sequence length="492" mass="53619">MQRRTPTGADRRRFRELLHVELEVLRGELEAGRLAGAQACAGIEVELHLVDGAQQPAMVNDAVLQHLADARFQTELGAFNIELNGAPHPVGEDGLPQLQADLAAALAAARGAATRVGAQVVSIGTLPTALPEHFRGPWRSADPRYAALDEAIATARGEDVELRMESPTGPERLAVHLPTIGPEAVGTSVQLHQQVAPEEFARRWNAAQAVAGPQVALAANSPFLFGRRLWAETRIELFTQSTDTRCAELRNQGVRPRVFFGERWIDGPLDLFEEDVRFFPSLLPVVGEEDPLAAVRAGRAPLLGELRLHTGTVYRWNRAVYDVADGTAHLRVENRVLPAGPTPLDVVADAAFFHGLVRALAQAPDPVEERMPFEAAHRTFQRCARLGLAASAQWPGVGEVPVDRLVLDVLLPLADEGLGRWGVPRQVRDHYLEVVAGRARTGRNGATWQVAAVRDLEAAGLDRRAALARMLAEYLHRQQEGEPVHRWGGVGT</sequence>
<dbReference type="InterPro" id="IPR016602">
    <property type="entry name" value="UCP012666"/>
</dbReference>
<dbReference type="Pfam" id="PF04107">
    <property type="entry name" value="GCS2"/>
    <property type="match status" value="1"/>
</dbReference>